<dbReference type="EMBL" id="JARIHO010000035">
    <property type="protein sequence ID" value="KAJ7331443.1"/>
    <property type="molecule type" value="Genomic_DNA"/>
</dbReference>
<accession>A0AAD6ZPH6</accession>
<dbReference type="Proteomes" id="UP001218218">
    <property type="component" value="Unassembled WGS sequence"/>
</dbReference>
<gene>
    <name evidence="1" type="ORF">DFH08DRAFT_814750</name>
</gene>
<sequence>MLKDSCKASIAFPRFLRYHLIVPLVLAKRVPNIAGYRHRIITCICAASRTSSPWDCVTAGHYVIGGGLPSPISSASPIVDGIKNGTRFPKKEMNSPLSYWLCLPLSYYQPAYPSRPPPPLVAHNPSSCDWDVPHSLPPSFTQFISEMSVMVDSRACDRIHKYSMHYRPVLSLNYMPLLFLSSPGADRVHLFSSRFRVGCQNSDCAMVKAKCCTGHFTEIPGQLTGEDGSNPCREEKILVETVTGTATAPVELERVPNRRNRHEWHRGGSLR</sequence>
<evidence type="ECO:0000313" key="1">
    <source>
        <dbReference type="EMBL" id="KAJ7331443.1"/>
    </source>
</evidence>
<dbReference type="AlphaFoldDB" id="A0AAD6ZPH6"/>
<name>A0AAD6ZPH6_9AGAR</name>
<keyword evidence="2" id="KW-1185">Reference proteome</keyword>
<reference evidence="1" key="1">
    <citation type="submission" date="2023-03" db="EMBL/GenBank/DDBJ databases">
        <title>Massive genome expansion in bonnet fungi (Mycena s.s.) driven by repeated elements and novel gene families across ecological guilds.</title>
        <authorList>
            <consortium name="Lawrence Berkeley National Laboratory"/>
            <person name="Harder C.B."/>
            <person name="Miyauchi S."/>
            <person name="Viragh M."/>
            <person name="Kuo A."/>
            <person name="Thoen E."/>
            <person name="Andreopoulos B."/>
            <person name="Lu D."/>
            <person name="Skrede I."/>
            <person name="Drula E."/>
            <person name="Henrissat B."/>
            <person name="Morin E."/>
            <person name="Kohler A."/>
            <person name="Barry K."/>
            <person name="LaButti K."/>
            <person name="Morin E."/>
            <person name="Salamov A."/>
            <person name="Lipzen A."/>
            <person name="Mereny Z."/>
            <person name="Hegedus B."/>
            <person name="Baldrian P."/>
            <person name="Stursova M."/>
            <person name="Weitz H."/>
            <person name="Taylor A."/>
            <person name="Grigoriev I.V."/>
            <person name="Nagy L.G."/>
            <person name="Martin F."/>
            <person name="Kauserud H."/>
        </authorList>
    </citation>
    <scope>NUCLEOTIDE SEQUENCE</scope>
    <source>
        <strain evidence="1">CBHHK002</strain>
    </source>
</reference>
<evidence type="ECO:0000313" key="2">
    <source>
        <dbReference type="Proteomes" id="UP001218218"/>
    </source>
</evidence>
<organism evidence="1 2">
    <name type="scientific">Mycena albidolilacea</name>
    <dbReference type="NCBI Taxonomy" id="1033008"/>
    <lineage>
        <taxon>Eukaryota</taxon>
        <taxon>Fungi</taxon>
        <taxon>Dikarya</taxon>
        <taxon>Basidiomycota</taxon>
        <taxon>Agaricomycotina</taxon>
        <taxon>Agaricomycetes</taxon>
        <taxon>Agaricomycetidae</taxon>
        <taxon>Agaricales</taxon>
        <taxon>Marasmiineae</taxon>
        <taxon>Mycenaceae</taxon>
        <taxon>Mycena</taxon>
    </lineage>
</organism>
<protein>
    <submittedName>
        <fullName evidence="1">Uncharacterized protein</fullName>
    </submittedName>
</protein>
<proteinExistence type="predicted"/>
<comment type="caution">
    <text evidence="1">The sequence shown here is derived from an EMBL/GenBank/DDBJ whole genome shotgun (WGS) entry which is preliminary data.</text>
</comment>